<proteinExistence type="predicted"/>
<name>A0A9Q1DBH0_CONCO</name>
<gene>
    <name evidence="2" type="ORF">COCON_G00144320</name>
</gene>
<evidence type="ECO:0008006" key="4">
    <source>
        <dbReference type="Google" id="ProtNLM"/>
    </source>
</evidence>
<comment type="caution">
    <text evidence="2">The sequence shown here is derived from an EMBL/GenBank/DDBJ whole genome shotgun (WGS) entry which is preliminary data.</text>
</comment>
<protein>
    <recommendedName>
        <fullName evidence="4">Conotoxin</fullName>
    </recommendedName>
</protein>
<reference evidence="2" key="1">
    <citation type="journal article" date="2023" name="Science">
        <title>Genome structures resolve the early diversification of teleost fishes.</title>
        <authorList>
            <person name="Parey E."/>
            <person name="Louis A."/>
            <person name="Montfort J."/>
            <person name="Bouchez O."/>
            <person name="Roques C."/>
            <person name="Iampietro C."/>
            <person name="Lluch J."/>
            <person name="Castinel A."/>
            <person name="Donnadieu C."/>
            <person name="Desvignes T."/>
            <person name="Floi Bucao C."/>
            <person name="Jouanno E."/>
            <person name="Wen M."/>
            <person name="Mejri S."/>
            <person name="Dirks R."/>
            <person name="Jansen H."/>
            <person name="Henkel C."/>
            <person name="Chen W.J."/>
            <person name="Zahm M."/>
            <person name="Cabau C."/>
            <person name="Klopp C."/>
            <person name="Thompson A.W."/>
            <person name="Robinson-Rechavi M."/>
            <person name="Braasch I."/>
            <person name="Lecointre G."/>
            <person name="Bobe J."/>
            <person name="Postlethwait J.H."/>
            <person name="Berthelot C."/>
            <person name="Roest Crollius H."/>
            <person name="Guiguen Y."/>
        </authorList>
    </citation>
    <scope>NUCLEOTIDE SEQUENCE</scope>
    <source>
        <strain evidence="2">Concon-B</strain>
    </source>
</reference>
<feature type="chain" id="PRO_5040433603" description="Conotoxin" evidence="1">
    <location>
        <begin position="33"/>
        <end position="56"/>
    </location>
</feature>
<dbReference type="EMBL" id="JAFJMO010000010">
    <property type="protein sequence ID" value="KAJ8265333.1"/>
    <property type="molecule type" value="Genomic_DNA"/>
</dbReference>
<organism evidence="2 3">
    <name type="scientific">Conger conger</name>
    <name type="common">Conger eel</name>
    <name type="synonym">Muraena conger</name>
    <dbReference type="NCBI Taxonomy" id="82655"/>
    <lineage>
        <taxon>Eukaryota</taxon>
        <taxon>Metazoa</taxon>
        <taxon>Chordata</taxon>
        <taxon>Craniata</taxon>
        <taxon>Vertebrata</taxon>
        <taxon>Euteleostomi</taxon>
        <taxon>Actinopterygii</taxon>
        <taxon>Neopterygii</taxon>
        <taxon>Teleostei</taxon>
        <taxon>Anguilliformes</taxon>
        <taxon>Congridae</taxon>
        <taxon>Conger</taxon>
    </lineage>
</organism>
<keyword evidence="1" id="KW-0732">Signal</keyword>
<evidence type="ECO:0000313" key="2">
    <source>
        <dbReference type="EMBL" id="KAJ8265333.1"/>
    </source>
</evidence>
<dbReference type="Proteomes" id="UP001152803">
    <property type="component" value="Unassembled WGS sequence"/>
</dbReference>
<evidence type="ECO:0000313" key="3">
    <source>
        <dbReference type="Proteomes" id="UP001152803"/>
    </source>
</evidence>
<sequence>MFAVTTMWCVSSSPCLFILRVLTLDLLNVVQTCPFITCTQSSNKVVDTEPATDERL</sequence>
<feature type="signal peptide" evidence="1">
    <location>
        <begin position="1"/>
        <end position="32"/>
    </location>
</feature>
<dbReference type="AlphaFoldDB" id="A0A9Q1DBH0"/>
<evidence type="ECO:0000256" key="1">
    <source>
        <dbReference type="SAM" id="SignalP"/>
    </source>
</evidence>
<keyword evidence="3" id="KW-1185">Reference proteome</keyword>
<accession>A0A9Q1DBH0</accession>